<feature type="compositionally biased region" description="Basic and acidic residues" evidence="1">
    <location>
        <begin position="77"/>
        <end position="98"/>
    </location>
</feature>
<comment type="caution">
    <text evidence="2">The sequence shown here is derived from an EMBL/GenBank/DDBJ whole genome shotgun (WGS) entry which is preliminary data.</text>
</comment>
<gene>
    <name evidence="2" type="ORF">BJ981_001021</name>
</gene>
<accession>A0A7W8Z0Z3</accession>
<evidence type="ECO:0000313" key="2">
    <source>
        <dbReference type="EMBL" id="MBB5625322.1"/>
    </source>
</evidence>
<protein>
    <submittedName>
        <fullName evidence="2">Uncharacterized protein</fullName>
    </submittedName>
</protein>
<dbReference type="EMBL" id="JACHBR010000001">
    <property type="protein sequence ID" value="MBB5625322.1"/>
    <property type="molecule type" value="Genomic_DNA"/>
</dbReference>
<evidence type="ECO:0000313" key="3">
    <source>
        <dbReference type="Proteomes" id="UP000588112"/>
    </source>
</evidence>
<feature type="compositionally biased region" description="Basic and acidic residues" evidence="1">
    <location>
        <begin position="22"/>
        <end position="36"/>
    </location>
</feature>
<dbReference type="Proteomes" id="UP000588112">
    <property type="component" value="Unassembled WGS sequence"/>
</dbReference>
<evidence type="ECO:0000256" key="1">
    <source>
        <dbReference type="SAM" id="MobiDB-lite"/>
    </source>
</evidence>
<name>A0A7W8Z0Z3_9ACTN</name>
<feature type="compositionally biased region" description="Basic and acidic residues" evidence="1">
    <location>
        <begin position="1"/>
        <end position="15"/>
    </location>
</feature>
<keyword evidence="3" id="KW-1185">Reference proteome</keyword>
<dbReference type="RefSeq" id="WP_184608555.1">
    <property type="nucleotide sequence ID" value="NZ_BOOS01000033.1"/>
</dbReference>
<proteinExistence type="predicted"/>
<sequence length="98" mass="10389">MEAVEERHAEPRDRAAGAADARTPDADDATRRDPGAERAVSSQVLWDSTLAASRLDQEIEATPEPGGHVQSPPAAAGHRDAAPSRAADDRRDRPGDGR</sequence>
<reference evidence="2 3" key="1">
    <citation type="submission" date="2020-08" db="EMBL/GenBank/DDBJ databases">
        <title>Sequencing the genomes of 1000 actinobacteria strains.</title>
        <authorList>
            <person name="Klenk H.-P."/>
        </authorList>
    </citation>
    <scope>NUCLEOTIDE SEQUENCE [LARGE SCALE GENOMIC DNA]</scope>
    <source>
        <strain evidence="2 3">DSM 45790</strain>
    </source>
</reference>
<organism evidence="2 3">
    <name type="scientific">Sphaerisporangium krabiense</name>
    <dbReference type="NCBI Taxonomy" id="763782"/>
    <lineage>
        <taxon>Bacteria</taxon>
        <taxon>Bacillati</taxon>
        <taxon>Actinomycetota</taxon>
        <taxon>Actinomycetes</taxon>
        <taxon>Streptosporangiales</taxon>
        <taxon>Streptosporangiaceae</taxon>
        <taxon>Sphaerisporangium</taxon>
    </lineage>
</organism>
<dbReference type="AlphaFoldDB" id="A0A7W8Z0Z3"/>
<feature type="region of interest" description="Disordered" evidence="1">
    <location>
        <begin position="1"/>
        <end position="98"/>
    </location>
</feature>